<accession>A0ABP1BBX5</accession>
<keyword evidence="4" id="KW-0408">Iron</keyword>
<sequence length="149" mass="16025">MSAAKEKLREAIHQIDEFAMSVIHKRKQQMQEQVAETAASPISAAADDHAGRAPAQVGRIDTSSLATAGIQDSHQSTAAADQLHHIDLLSRFLLHSFDESKRSSSDVVTNDSATPPESSPEPIFSDVFLRDIVISFVLAGRDTSSSGNL</sequence>
<evidence type="ECO:0000256" key="1">
    <source>
        <dbReference type="ARBA" id="ARBA00010617"/>
    </source>
</evidence>
<organism evidence="6 7">
    <name type="scientific">Sphagnum jensenii</name>
    <dbReference type="NCBI Taxonomy" id="128206"/>
    <lineage>
        <taxon>Eukaryota</taxon>
        <taxon>Viridiplantae</taxon>
        <taxon>Streptophyta</taxon>
        <taxon>Embryophyta</taxon>
        <taxon>Bryophyta</taxon>
        <taxon>Sphagnophytina</taxon>
        <taxon>Sphagnopsida</taxon>
        <taxon>Sphagnales</taxon>
        <taxon>Sphagnaceae</taxon>
        <taxon>Sphagnum</taxon>
    </lineage>
</organism>
<protein>
    <submittedName>
        <fullName evidence="6">Uncharacterized protein</fullName>
    </submittedName>
</protein>
<gene>
    <name evidence="6" type="ORF">CSSPJE1EN2_LOCUS15337</name>
</gene>
<name>A0ABP1BBX5_9BRYO</name>
<dbReference type="Proteomes" id="UP001497522">
    <property type="component" value="Chromosome 3"/>
</dbReference>
<proteinExistence type="inferred from homology"/>
<dbReference type="PANTHER" id="PTHR24296">
    <property type="entry name" value="CYTOCHROME P450"/>
    <property type="match status" value="1"/>
</dbReference>
<evidence type="ECO:0000256" key="5">
    <source>
        <dbReference type="SAM" id="MobiDB-lite"/>
    </source>
</evidence>
<comment type="similarity">
    <text evidence="1">Belongs to the cytochrome P450 family.</text>
</comment>
<keyword evidence="2" id="KW-0479">Metal-binding</keyword>
<feature type="compositionally biased region" description="Polar residues" evidence="5">
    <location>
        <begin position="105"/>
        <end position="116"/>
    </location>
</feature>
<reference evidence="6" key="1">
    <citation type="submission" date="2024-03" db="EMBL/GenBank/DDBJ databases">
        <authorList>
            <consortium name="ELIXIR-Norway"/>
            <consortium name="Elixir Norway"/>
        </authorList>
    </citation>
    <scope>NUCLEOTIDE SEQUENCE</scope>
</reference>
<evidence type="ECO:0000313" key="6">
    <source>
        <dbReference type="EMBL" id="CAK9872767.1"/>
    </source>
</evidence>
<evidence type="ECO:0000256" key="3">
    <source>
        <dbReference type="ARBA" id="ARBA00023002"/>
    </source>
</evidence>
<evidence type="ECO:0000256" key="2">
    <source>
        <dbReference type="ARBA" id="ARBA00022723"/>
    </source>
</evidence>
<keyword evidence="7" id="KW-1185">Reference proteome</keyword>
<keyword evidence="3" id="KW-0560">Oxidoreductase</keyword>
<feature type="region of interest" description="Disordered" evidence="5">
    <location>
        <begin position="101"/>
        <end position="122"/>
    </location>
</feature>
<evidence type="ECO:0000313" key="7">
    <source>
        <dbReference type="Proteomes" id="UP001497522"/>
    </source>
</evidence>
<evidence type="ECO:0000256" key="4">
    <source>
        <dbReference type="ARBA" id="ARBA00023004"/>
    </source>
</evidence>
<dbReference type="EMBL" id="OZ023704">
    <property type="protein sequence ID" value="CAK9872767.1"/>
    <property type="molecule type" value="Genomic_DNA"/>
</dbReference>